<dbReference type="Pfam" id="PF12833">
    <property type="entry name" value="HTH_18"/>
    <property type="match status" value="1"/>
</dbReference>
<sequence>MHQFTPADDALIVSHALGDGTKTVFSRLHSFQRVDTDSPSFSIKFVLDGVEYYRVNQHTHAVRRGEFLLVNRSQSLEIDFSAQEAVFGLCLYVNEALIQDVYHNLISADARLLDNPFGAPGRTFDFYEAVYTVQDGPLGGFLSQLAQQTNRQTGAIAVDQHELYYQTAERLLRSQQHVLGAIDRLSARNRSTRKELYRRVCIARNLIDTDIQHDWSVAELSAQAALSEFHFFRSFKQAFGQSPHQYLIRKRLQRASDLLRSRQYTISDIAFLTGFSDVFAFSKAFKKTYRVAPSQYRQQ</sequence>
<evidence type="ECO:0000256" key="2">
    <source>
        <dbReference type="ARBA" id="ARBA00023125"/>
    </source>
</evidence>
<evidence type="ECO:0000256" key="1">
    <source>
        <dbReference type="ARBA" id="ARBA00023015"/>
    </source>
</evidence>
<dbReference type="GO" id="GO:0043565">
    <property type="term" value="F:sequence-specific DNA binding"/>
    <property type="evidence" value="ECO:0007669"/>
    <property type="project" value="InterPro"/>
</dbReference>
<dbReference type="InterPro" id="IPR018060">
    <property type="entry name" value="HTH_AraC"/>
</dbReference>
<dbReference type="PRINTS" id="PR00032">
    <property type="entry name" value="HTHARAC"/>
</dbReference>
<dbReference type="eggNOG" id="COG2169">
    <property type="taxonomic scope" value="Bacteria"/>
</dbReference>
<dbReference type="SMART" id="SM00342">
    <property type="entry name" value="HTH_ARAC"/>
    <property type="match status" value="1"/>
</dbReference>
<dbReference type="AlphaFoldDB" id="I2GHE3"/>
<organism evidence="6 7">
    <name type="scientific">Fibrisoma limi BUZ 3</name>
    <dbReference type="NCBI Taxonomy" id="1185876"/>
    <lineage>
        <taxon>Bacteria</taxon>
        <taxon>Pseudomonadati</taxon>
        <taxon>Bacteroidota</taxon>
        <taxon>Cytophagia</taxon>
        <taxon>Cytophagales</taxon>
        <taxon>Spirosomataceae</taxon>
        <taxon>Fibrisoma</taxon>
    </lineage>
</organism>
<dbReference type="InterPro" id="IPR050204">
    <property type="entry name" value="AraC_XylS_family_regulators"/>
</dbReference>
<dbReference type="RefSeq" id="WP_009281902.1">
    <property type="nucleotide sequence ID" value="NZ_CAIT01000006.1"/>
</dbReference>
<gene>
    <name evidence="6" type="ORF">BN8_02406</name>
</gene>
<dbReference type="OrthoDB" id="642439at2"/>
<reference evidence="6 7" key="1">
    <citation type="journal article" date="2012" name="J. Bacteriol.">
        <title>Genome Sequence of the Filamentous Bacterium Fibrisoma limi BUZ 3T.</title>
        <authorList>
            <person name="Filippini M."/>
            <person name="Qi W."/>
            <person name="Jaenicke S."/>
            <person name="Goesmann A."/>
            <person name="Smits T.H."/>
            <person name="Bagheri H.C."/>
        </authorList>
    </citation>
    <scope>NUCLEOTIDE SEQUENCE [LARGE SCALE GENOMIC DNA]</scope>
    <source>
        <strain evidence="7">BUZ 3T</strain>
    </source>
</reference>
<keyword evidence="3" id="KW-0010">Activator</keyword>
<keyword evidence="1" id="KW-0805">Transcription regulation</keyword>
<protein>
    <submittedName>
        <fullName evidence="6">Putative HTH-type transcriptional regulator HI1052</fullName>
    </submittedName>
</protein>
<accession>I2GHE3</accession>
<dbReference type="STRING" id="1185876.BN8_02406"/>
<name>I2GHE3_9BACT</name>
<evidence type="ECO:0000256" key="3">
    <source>
        <dbReference type="ARBA" id="ARBA00023159"/>
    </source>
</evidence>
<dbReference type="PROSITE" id="PS00041">
    <property type="entry name" value="HTH_ARAC_FAMILY_1"/>
    <property type="match status" value="1"/>
</dbReference>
<dbReference type="Proteomes" id="UP000009309">
    <property type="component" value="Unassembled WGS sequence"/>
</dbReference>
<evidence type="ECO:0000313" key="6">
    <source>
        <dbReference type="EMBL" id="CCH53318.1"/>
    </source>
</evidence>
<evidence type="ECO:0000259" key="5">
    <source>
        <dbReference type="PROSITE" id="PS01124"/>
    </source>
</evidence>
<dbReference type="SUPFAM" id="SSF51215">
    <property type="entry name" value="Regulatory protein AraC"/>
    <property type="match status" value="1"/>
</dbReference>
<dbReference type="Gene3D" id="1.10.10.60">
    <property type="entry name" value="Homeodomain-like"/>
    <property type="match status" value="2"/>
</dbReference>
<dbReference type="PROSITE" id="PS01124">
    <property type="entry name" value="HTH_ARAC_FAMILY_2"/>
    <property type="match status" value="1"/>
</dbReference>
<evidence type="ECO:0000256" key="4">
    <source>
        <dbReference type="ARBA" id="ARBA00023163"/>
    </source>
</evidence>
<evidence type="ECO:0000313" key="7">
    <source>
        <dbReference type="Proteomes" id="UP000009309"/>
    </source>
</evidence>
<dbReference type="InterPro" id="IPR020449">
    <property type="entry name" value="Tscrpt_reg_AraC-type_HTH"/>
</dbReference>
<keyword evidence="2" id="KW-0238">DNA-binding</keyword>
<dbReference type="InterPro" id="IPR037923">
    <property type="entry name" value="HTH-like"/>
</dbReference>
<dbReference type="EMBL" id="CAIT01000006">
    <property type="protein sequence ID" value="CCH53318.1"/>
    <property type="molecule type" value="Genomic_DNA"/>
</dbReference>
<dbReference type="InterPro" id="IPR009057">
    <property type="entry name" value="Homeodomain-like_sf"/>
</dbReference>
<keyword evidence="4" id="KW-0804">Transcription</keyword>
<keyword evidence="7" id="KW-1185">Reference proteome</keyword>
<comment type="caution">
    <text evidence="6">The sequence shown here is derived from an EMBL/GenBank/DDBJ whole genome shotgun (WGS) entry which is preliminary data.</text>
</comment>
<dbReference type="GO" id="GO:0003700">
    <property type="term" value="F:DNA-binding transcription factor activity"/>
    <property type="evidence" value="ECO:0007669"/>
    <property type="project" value="InterPro"/>
</dbReference>
<dbReference type="Pfam" id="PF02311">
    <property type="entry name" value="AraC_binding"/>
    <property type="match status" value="1"/>
</dbReference>
<proteinExistence type="predicted"/>
<dbReference type="PANTHER" id="PTHR46796">
    <property type="entry name" value="HTH-TYPE TRANSCRIPTIONAL ACTIVATOR RHAS-RELATED"/>
    <property type="match status" value="1"/>
</dbReference>
<feature type="domain" description="HTH araC/xylS-type" evidence="5">
    <location>
        <begin position="201"/>
        <end position="299"/>
    </location>
</feature>
<dbReference type="InterPro" id="IPR018062">
    <property type="entry name" value="HTH_AraC-typ_CS"/>
</dbReference>
<dbReference type="SUPFAM" id="SSF46689">
    <property type="entry name" value="Homeodomain-like"/>
    <property type="match status" value="2"/>
</dbReference>
<dbReference type="InterPro" id="IPR003313">
    <property type="entry name" value="AraC-bd"/>
</dbReference>